<feature type="domain" description="Peptidase S9 prolyl oligopeptidase catalytic" evidence="5">
    <location>
        <begin position="648"/>
        <end position="840"/>
    </location>
</feature>
<name>A0ABW6ACU6_9BACT</name>
<feature type="domain" description="Dipeptidylpeptidase IV N-terminal" evidence="6">
    <location>
        <begin position="258"/>
        <end position="536"/>
    </location>
</feature>
<dbReference type="SUPFAM" id="SSF82171">
    <property type="entry name" value="DPP6 N-terminal domain-like"/>
    <property type="match status" value="1"/>
</dbReference>
<protein>
    <submittedName>
        <fullName evidence="7">Prolyl oligopeptidase family serine peptidase</fullName>
    </submittedName>
</protein>
<dbReference type="Proteomes" id="UP001597512">
    <property type="component" value="Unassembled WGS sequence"/>
</dbReference>
<keyword evidence="4" id="KW-0732">Signal</keyword>
<evidence type="ECO:0000256" key="2">
    <source>
        <dbReference type="ARBA" id="ARBA00022801"/>
    </source>
</evidence>
<evidence type="ECO:0000259" key="5">
    <source>
        <dbReference type="Pfam" id="PF00326"/>
    </source>
</evidence>
<evidence type="ECO:0000256" key="3">
    <source>
        <dbReference type="SAM" id="MobiDB-lite"/>
    </source>
</evidence>
<dbReference type="InterPro" id="IPR029058">
    <property type="entry name" value="AB_hydrolase_fold"/>
</dbReference>
<dbReference type="EMBL" id="JBHUOM010000002">
    <property type="protein sequence ID" value="MFD2933241.1"/>
    <property type="molecule type" value="Genomic_DNA"/>
</dbReference>
<feature type="signal peptide" evidence="4">
    <location>
        <begin position="1"/>
        <end position="18"/>
    </location>
</feature>
<feature type="chain" id="PRO_5047070284" evidence="4">
    <location>
        <begin position="19"/>
        <end position="842"/>
    </location>
</feature>
<feature type="compositionally biased region" description="Polar residues" evidence="3">
    <location>
        <begin position="93"/>
        <end position="104"/>
    </location>
</feature>
<organism evidence="7 8">
    <name type="scientific">Spirosoma flavum</name>
    <dbReference type="NCBI Taxonomy" id="2048557"/>
    <lineage>
        <taxon>Bacteria</taxon>
        <taxon>Pseudomonadati</taxon>
        <taxon>Bacteroidota</taxon>
        <taxon>Cytophagia</taxon>
        <taxon>Cytophagales</taxon>
        <taxon>Cytophagaceae</taxon>
        <taxon>Spirosoma</taxon>
    </lineage>
</organism>
<dbReference type="InterPro" id="IPR050278">
    <property type="entry name" value="Serine_Prot_S9B/DPPIV"/>
</dbReference>
<dbReference type="InterPro" id="IPR011659">
    <property type="entry name" value="WD40"/>
</dbReference>
<comment type="caution">
    <text evidence="7">The sequence shown here is derived from an EMBL/GenBank/DDBJ whole genome shotgun (WGS) entry which is preliminary data.</text>
</comment>
<feature type="region of interest" description="Disordered" evidence="3">
    <location>
        <begin position="88"/>
        <end position="114"/>
    </location>
</feature>
<reference evidence="8" key="1">
    <citation type="journal article" date="2019" name="Int. J. Syst. Evol. Microbiol.">
        <title>The Global Catalogue of Microorganisms (GCM) 10K type strain sequencing project: providing services to taxonomists for standard genome sequencing and annotation.</title>
        <authorList>
            <consortium name="The Broad Institute Genomics Platform"/>
            <consortium name="The Broad Institute Genome Sequencing Center for Infectious Disease"/>
            <person name="Wu L."/>
            <person name="Ma J."/>
        </authorList>
    </citation>
    <scope>NUCLEOTIDE SEQUENCE [LARGE SCALE GENOMIC DNA]</scope>
    <source>
        <strain evidence="8">KCTC 52490</strain>
    </source>
</reference>
<dbReference type="Gene3D" id="2.140.10.30">
    <property type="entry name" value="Dipeptidylpeptidase IV, N-terminal domain"/>
    <property type="match status" value="2"/>
</dbReference>
<gene>
    <name evidence="7" type="ORF">ACFS25_05570</name>
</gene>
<keyword evidence="2" id="KW-0378">Hydrolase</keyword>
<dbReference type="InterPro" id="IPR001375">
    <property type="entry name" value="Peptidase_S9_cat"/>
</dbReference>
<dbReference type="Gene3D" id="3.40.50.1820">
    <property type="entry name" value="alpha/beta hydrolase"/>
    <property type="match status" value="1"/>
</dbReference>
<dbReference type="Pfam" id="PF00326">
    <property type="entry name" value="Peptidase_S9"/>
    <property type="match status" value="1"/>
</dbReference>
<keyword evidence="1" id="KW-0645">Protease</keyword>
<dbReference type="RefSeq" id="WP_381497442.1">
    <property type="nucleotide sequence ID" value="NZ_JBHUOM010000002.1"/>
</dbReference>
<evidence type="ECO:0000313" key="8">
    <source>
        <dbReference type="Proteomes" id="UP001597512"/>
    </source>
</evidence>
<dbReference type="InterPro" id="IPR002469">
    <property type="entry name" value="Peptidase_S9B_N"/>
</dbReference>
<dbReference type="SUPFAM" id="SSF53474">
    <property type="entry name" value="alpha/beta-Hydrolases"/>
    <property type="match status" value="1"/>
</dbReference>
<accession>A0ABW6ACU6</accession>
<proteinExistence type="predicted"/>
<dbReference type="PROSITE" id="PS00708">
    <property type="entry name" value="PRO_ENDOPEP_SER"/>
    <property type="match status" value="1"/>
</dbReference>
<evidence type="ECO:0000256" key="1">
    <source>
        <dbReference type="ARBA" id="ARBA00022670"/>
    </source>
</evidence>
<sequence length="842" mass="94359">MNRIYYWLVLLSSASVFAQSPPKNHAPLTVETIMQDPKIWVGTSPSNPFWSDDSRTLYFNWNPNQAKGSPALSDSLYKVTFATNAARKAGRSTPLTASQPQKVSPTERRTLPAPPVSAYNRAYTQRLFERQGDLFLFDVKSGNSRQLTNTVETEIDPVFSGDEQRAIFRRSGSNLFSIDLKTGELTQLTDFRTGTKKADPKLTDEEKFLKQDQLRLSSVLKERKEKKDEADRISKADQPKRAKEIYLDDKTVINPQLSPDGHFITYRLSKRPANAKTAQVPNYITESGYTEDIAARTKVGSPVASQEFFVYDIAKDTVRAVSVKDIPGINDKPAYLQSVAGAKPDTAKKTRPVAISGPVWSDDGKLCVVVVRSLDNKDRWIMRFVPETLKLSLLDRQHDDAWIGGPGIGSLNSPGNMNFLADNQTLWFQSEADGYSHIYTINVLTGPSGSGGKKQLTSGKFEVQQVQLSKDKAHFFLQTNEVHPGEQHFYRMSVSGGRDGGPERTRLTTMTGANDVTLSPDETQMAIRYSSSNQPWELYVAPVIDPLPANKKQSSSQSVPSQNVSSAAIKLTNSPTESFKSYPWREPELVTIKARDGQIIYARLFKPATPSGQPSTGRAVVFVHGAGYLQNAHKWWSSYFREYMFHNLLVEKGYTVLDIDYRGSAGYGRDWRTGIYRHMGGKDLDDHVDAAKWLVQTQGVDAKRIGVYGGSYGGFITLMAMFTTPDVFKAGAALRPVTDWAAYNHPYTANILNEPQSDSLSYRRSSPINFAEGLKGYLLICHGMVDVNVHFQDAVRLAQRLIELKKENWELAPYPVEDHGFVEPSSWMDEYKRILKLFDERL</sequence>
<dbReference type="Pfam" id="PF07676">
    <property type="entry name" value="PD40"/>
    <property type="match status" value="1"/>
</dbReference>
<evidence type="ECO:0000259" key="6">
    <source>
        <dbReference type="Pfam" id="PF00930"/>
    </source>
</evidence>
<dbReference type="PANTHER" id="PTHR11731">
    <property type="entry name" value="PROTEASE FAMILY S9B,C DIPEPTIDYL-PEPTIDASE IV-RELATED"/>
    <property type="match status" value="1"/>
</dbReference>
<keyword evidence="8" id="KW-1185">Reference proteome</keyword>
<dbReference type="InterPro" id="IPR002471">
    <property type="entry name" value="Pept_S9_AS"/>
</dbReference>
<dbReference type="PANTHER" id="PTHR11731:SF193">
    <property type="entry name" value="DIPEPTIDYL PEPTIDASE 9"/>
    <property type="match status" value="1"/>
</dbReference>
<dbReference type="Pfam" id="PF00930">
    <property type="entry name" value="DPPIV_N"/>
    <property type="match status" value="1"/>
</dbReference>
<feature type="region of interest" description="Disordered" evidence="3">
    <location>
        <begin position="220"/>
        <end position="239"/>
    </location>
</feature>
<evidence type="ECO:0000313" key="7">
    <source>
        <dbReference type="EMBL" id="MFD2933241.1"/>
    </source>
</evidence>
<evidence type="ECO:0000256" key="4">
    <source>
        <dbReference type="SAM" id="SignalP"/>
    </source>
</evidence>